<organism evidence="4 5">
    <name type="scientific">Microbacterium invictum</name>
    <dbReference type="NCBI Taxonomy" id="515415"/>
    <lineage>
        <taxon>Bacteria</taxon>
        <taxon>Bacillati</taxon>
        <taxon>Actinomycetota</taxon>
        <taxon>Actinomycetes</taxon>
        <taxon>Micrococcales</taxon>
        <taxon>Microbacteriaceae</taxon>
        <taxon>Microbacterium</taxon>
    </lineage>
</organism>
<dbReference type="RefSeq" id="WP_322411162.1">
    <property type="nucleotide sequence ID" value="NZ_CP139779.1"/>
</dbReference>
<feature type="transmembrane region" description="Helical" evidence="2">
    <location>
        <begin position="257"/>
        <end position="276"/>
    </location>
</feature>
<sequence>MRILRSLLVGAVVGFGLTLTALTPASAATASVNIAPAAANATPVTGEPWSSPAYPVDCFRVDAQITCTPQNTADIKPQQCFINVFVDGAKATVCTTDESHVSVIKTSGGKPLLVEYGCSLGDVVCVTFENAGRGMALSATSMMFAVAQNMRFDTTSLLWTAATNEWSFWQWAILAVLFGAMVWAVAAAIVSGDRAELVEALVRSFIAVPATAITLWATGHLLNAVDDLTWYVMNRDGADGLFATLQSVMWAGGQANYFFAFVIHTLLMLGMLLLMLVFAFRNIVLAALIAVGPIAWMLYPARAVGPQWVVRYVSAVVVLLLTGPLTIGFVTLIINGLAGVKTIWDPQSWPLLIGLVLVAFAPFAVFGLFSFVGAVAADSVGSAVGSRAGHAATGAARSVSRIPSRAGSSPAGVPARSARPGAPGAAGPSGASGGGGSTPGRPPRGPTGPSGSPGSPGGSGPSPAANPSGAGAPAPSSASSPPASRPSSRPGPSSAPSPSPSPSSPPRPRTERTA</sequence>
<protein>
    <recommendedName>
        <fullName evidence="6">TrbL/VirB6 plasmid conjugal transfer protein</fullName>
    </recommendedName>
</protein>
<reference evidence="4 5" key="1">
    <citation type="submission" date="2023-06" db="EMBL/GenBank/DDBJ databases">
        <title>Rock-solubilizing bacteria, Microbacterium invictum, promotes re-establishment of vegetation in rocky wasteland by accelerating rock bio-weathering and reshaping soil bacterial community.</title>
        <authorList>
            <person name="Liu C."/>
        </authorList>
    </citation>
    <scope>NUCLEOTIDE SEQUENCE [LARGE SCALE GENOMIC DNA]</scope>
    <source>
        <strain evidence="4 5">X-18</strain>
    </source>
</reference>
<feature type="transmembrane region" description="Helical" evidence="2">
    <location>
        <begin position="313"/>
        <end position="337"/>
    </location>
</feature>
<feature type="chain" id="PRO_5046645330" description="TrbL/VirB6 plasmid conjugal transfer protein" evidence="3">
    <location>
        <begin position="28"/>
        <end position="514"/>
    </location>
</feature>
<keyword evidence="2" id="KW-1133">Transmembrane helix</keyword>
<evidence type="ECO:0000256" key="2">
    <source>
        <dbReference type="SAM" id="Phobius"/>
    </source>
</evidence>
<keyword evidence="3" id="KW-0732">Signal</keyword>
<dbReference type="Proteomes" id="UP001324533">
    <property type="component" value="Chromosome"/>
</dbReference>
<evidence type="ECO:0000256" key="1">
    <source>
        <dbReference type="SAM" id="MobiDB-lite"/>
    </source>
</evidence>
<feature type="transmembrane region" description="Helical" evidence="2">
    <location>
        <begin position="283"/>
        <end position="301"/>
    </location>
</feature>
<dbReference type="EMBL" id="CP139779">
    <property type="protein sequence ID" value="WQB71045.1"/>
    <property type="molecule type" value="Genomic_DNA"/>
</dbReference>
<evidence type="ECO:0000256" key="3">
    <source>
        <dbReference type="SAM" id="SignalP"/>
    </source>
</evidence>
<evidence type="ECO:0000313" key="4">
    <source>
        <dbReference type="EMBL" id="WQB71045.1"/>
    </source>
</evidence>
<proteinExistence type="predicted"/>
<evidence type="ECO:0008006" key="6">
    <source>
        <dbReference type="Google" id="ProtNLM"/>
    </source>
</evidence>
<keyword evidence="2" id="KW-0472">Membrane</keyword>
<evidence type="ECO:0000313" key="5">
    <source>
        <dbReference type="Proteomes" id="UP001324533"/>
    </source>
</evidence>
<feature type="compositionally biased region" description="Low complexity" evidence="1">
    <location>
        <begin position="406"/>
        <end position="429"/>
    </location>
</feature>
<name>A0ABZ0VEU9_9MICO</name>
<feature type="transmembrane region" description="Helical" evidence="2">
    <location>
        <begin position="168"/>
        <end position="189"/>
    </location>
</feature>
<dbReference type="InterPro" id="IPR045782">
    <property type="entry name" value="TrbL_3"/>
</dbReference>
<keyword evidence="2" id="KW-0812">Transmembrane</keyword>
<accession>A0ABZ0VEU9</accession>
<keyword evidence="5" id="KW-1185">Reference proteome</keyword>
<feature type="region of interest" description="Disordered" evidence="1">
    <location>
        <begin position="392"/>
        <end position="514"/>
    </location>
</feature>
<feature type="transmembrane region" description="Helical" evidence="2">
    <location>
        <begin position="349"/>
        <end position="377"/>
    </location>
</feature>
<feature type="compositionally biased region" description="Low complexity" evidence="1">
    <location>
        <begin position="461"/>
        <end position="492"/>
    </location>
</feature>
<feature type="compositionally biased region" description="Pro residues" evidence="1">
    <location>
        <begin position="493"/>
        <end position="507"/>
    </location>
</feature>
<gene>
    <name evidence="4" type="ORF">T9R20_03525</name>
</gene>
<dbReference type="Pfam" id="PF19590">
    <property type="entry name" value="TrbL_3"/>
    <property type="match status" value="1"/>
</dbReference>
<feature type="signal peptide" evidence="3">
    <location>
        <begin position="1"/>
        <end position="27"/>
    </location>
</feature>